<dbReference type="Proteomes" id="UP000799755">
    <property type="component" value="Unassembled WGS sequence"/>
</dbReference>
<comment type="caution">
    <text evidence="1">The sequence shown here is derived from an EMBL/GenBank/DDBJ whole genome shotgun (WGS) entry which is preliminary data.</text>
</comment>
<sequence length="268" mass="30253">FEHPDHVIPSIRYDGVQNLVIVCCHSIFHPDASSSSFPLYSPYDERNWHLAPFQESNPNTAKPGEHETFLAHLTAGLDALTVGSWAGNTLLILSGGVTKRPLTPLSEARSYYNAALVQAMLHGHRHGGRARKLFDQGRLLLEEYATDSYQNLLFSIVLFRQTTGVYPKNIRIITHAFKAKRFLELHARAIGWEPDRIRVQGIDPVMSGAEYEDTVRGEERFGYAPWLEDSHATGDLLSRKRKQRGWVEETSQELGEGLEWSVRCLLSG</sequence>
<protein>
    <submittedName>
        <fullName evidence="1">Uncharacterized protein</fullName>
    </submittedName>
</protein>
<feature type="non-terminal residue" evidence="1">
    <location>
        <position position="268"/>
    </location>
</feature>
<reference evidence="1" key="1">
    <citation type="journal article" date="2020" name="Stud. Mycol.">
        <title>101 Dothideomycetes genomes: a test case for predicting lifestyles and emergence of pathogens.</title>
        <authorList>
            <person name="Haridas S."/>
            <person name="Albert R."/>
            <person name="Binder M."/>
            <person name="Bloem J."/>
            <person name="Labutti K."/>
            <person name="Salamov A."/>
            <person name="Andreopoulos B."/>
            <person name="Baker S."/>
            <person name="Barry K."/>
            <person name="Bills G."/>
            <person name="Bluhm B."/>
            <person name="Cannon C."/>
            <person name="Castanera R."/>
            <person name="Culley D."/>
            <person name="Daum C."/>
            <person name="Ezra D."/>
            <person name="Gonzalez J."/>
            <person name="Henrissat B."/>
            <person name="Kuo A."/>
            <person name="Liang C."/>
            <person name="Lipzen A."/>
            <person name="Lutzoni F."/>
            <person name="Magnuson J."/>
            <person name="Mondo S."/>
            <person name="Nolan M."/>
            <person name="Ohm R."/>
            <person name="Pangilinan J."/>
            <person name="Park H.-J."/>
            <person name="Ramirez L."/>
            <person name="Alfaro M."/>
            <person name="Sun H."/>
            <person name="Tritt A."/>
            <person name="Yoshinaga Y."/>
            <person name="Zwiers L.-H."/>
            <person name="Turgeon B."/>
            <person name="Goodwin S."/>
            <person name="Spatafora J."/>
            <person name="Crous P."/>
            <person name="Grigoriev I."/>
        </authorList>
    </citation>
    <scope>NUCLEOTIDE SEQUENCE</scope>
    <source>
        <strain evidence="1">ATCC 200398</strain>
    </source>
</reference>
<keyword evidence="2" id="KW-1185">Reference proteome</keyword>
<evidence type="ECO:0000313" key="1">
    <source>
        <dbReference type="EMBL" id="KAF2468587.1"/>
    </source>
</evidence>
<gene>
    <name evidence="1" type="ORF">BDR25DRAFT_187793</name>
</gene>
<dbReference type="EMBL" id="MU003515">
    <property type="protein sequence ID" value="KAF2468587.1"/>
    <property type="molecule type" value="Genomic_DNA"/>
</dbReference>
<proteinExistence type="predicted"/>
<feature type="non-terminal residue" evidence="1">
    <location>
        <position position="1"/>
    </location>
</feature>
<organism evidence="1 2">
    <name type="scientific">Lindgomyces ingoldianus</name>
    <dbReference type="NCBI Taxonomy" id="673940"/>
    <lineage>
        <taxon>Eukaryota</taxon>
        <taxon>Fungi</taxon>
        <taxon>Dikarya</taxon>
        <taxon>Ascomycota</taxon>
        <taxon>Pezizomycotina</taxon>
        <taxon>Dothideomycetes</taxon>
        <taxon>Pleosporomycetidae</taxon>
        <taxon>Pleosporales</taxon>
        <taxon>Lindgomycetaceae</taxon>
        <taxon>Lindgomyces</taxon>
    </lineage>
</organism>
<accession>A0ACB6QNY3</accession>
<name>A0ACB6QNY3_9PLEO</name>
<evidence type="ECO:0000313" key="2">
    <source>
        <dbReference type="Proteomes" id="UP000799755"/>
    </source>
</evidence>